<dbReference type="AlphaFoldDB" id="A0A7W6FXL8"/>
<evidence type="ECO:0000256" key="1">
    <source>
        <dbReference type="SAM" id="Phobius"/>
    </source>
</evidence>
<sequence length="96" mass="10431">MQLGATAITIENQLERAFDKTSGANWSVLRFLQARLLLSQLRKLPTRLCCNCEGNDAHKDGSRIKQEESAMTIVHRTVGFAAALGVSALAFALTLA</sequence>
<evidence type="ECO:0000313" key="3">
    <source>
        <dbReference type="Proteomes" id="UP000561459"/>
    </source>
</evidence>
<accession>A0A7W6FXL8</accession>
<name>A0A7W6FXL8_9SPHN</name>
<evidence type="ECO:0000313" key="2">
    <source>
        <dbReference type="EMBL" id="MBB3939393.1"/>
    </source>
</evidence>
<dbReference type="RefSeq" id="WP_183616170.1">
    <property type="nucleotide sequence ID" value="NZ_JACIDY010000002.1"/>
</dbReference>
<keyword evidence="1" id="KW-0812">Transmembrane</keyword>
<keyword evidence="1" id="KW-1133">Transmembrane helix</keyword>
<gene>
    <name evidence="2" type="ORF">GGR39_001033</name>
</gene>
<reference evidence="2 3" key="1">
    <citation type="submission" date="2020-08" db="EMBL/GenBank/DDBJ databases">
        <title>Genomic Encyclopedia of Type Strains, Phase IV (KMG-IV): sequencing the most valuable type-strain genomes for metagenomic binning, comparative biology and taxonomic classification.</title>
        <authorList>
            <person name="Goeker M."/>
        </authorList>
    </citation>
    <scope>NUCLEOTIDE SEQUENCE [LARGE SCALE GENOMIC DNA]</scope>
    <source>
        <strain evidence="2 3">DSM 27568</strain>
    </source>
</reference>
<feature type="transmembrane region" description="Helical" evidence="1">
    <location>
        <begin position="73"/>
        <end position="95"/>
    </location>
</feature>
<keyword evidence="3" id="KW-1185">Reference proteome</keyword>
<proteinExistence type="predicted"/>
<dbReference type="EMBL" id="JACIDY010000002">
    <property type="protein sequence ID" value="MBB3939393.1"/>
    <property type="molecule type" value="Genomic_DNA"/>
</dbReference>
<keyword evidence="1" id="KW-0472">Membrane</keyword>
<protein>
    <submittedName>
        <fullName evidence="2">Uncharacterized protein</fullName>
    </submittedName>
</protein>
<dbReference type="Proteomes" id="UP000561459">
    <property type="component" value="Unassembled WGS sequence"/>
</dbReference>
<comment type="caution">
    <text evidence="2">The sequence shown here is derived from an EMBL/GenBank/DDBJ whole genome shotgun (WGS) entry which is preliminary data.</text>
</comment>
<organism evidence="2 3">
    <name type="scientific">Novosphingobium fluoreni</name>
    <dbReference type="NCBI Taxonomy" id="1391222"/>
    <lineage>
        <taxon>Bacteria</taxon>
        <taxon>Pseudomonadati</taxon>
        <taxon>Pseudomonadota</taxon>
        <taxon>Alphaproteobacteria</taxon>
        <taxon>Sphingomonadales</taxon>
        <taxon>Sphingomonadaceae</taxon>
        <taxon>Novosphingobium</taxon>
    </lineage>
</organism>